<evidence type="ECO:0000313" key="2">
    <source>
        <dbReference type="Proteomes" id="UP000053105"/>
    </source>
</evidence>
<gene>
    <name evidence="1" type="ORF">WN51_06729</name>
</gene>
<dbReference type="AlphaFoldDB" id="A0A0N0U3J4"/>
<accession>A0A0N0U3J4</accession>
<sequence>MRSVVGMIQRYRKDGLHTFFLKSDRKIVTVLEYSSTSSTCSDCDCSEEDSHSSSGEYCSCASNKLSNKRSKKLRKQKTKAFRYLKSIVNVLAIDSKPRRNQWDETEEESTQWTKESSTLHLAYVYSDNLYLSIQSPHSQLHLDVLQYTLYKIKWLLSKDGSSNVILNLPFIGNQCNFVRILVPFNVPHFTGVKVTNG</sequence>
<protein>
    <submittedName>
        <fullName evidence="1">Uncharacterized protein</fullName>
    </submittedName>
</protein>
<keyword evidence="2" id="KW-1185">Reference proteome</keyword>
<organism evidence="1 2">
    <name type="scientific">Melipona quadrifasciata</name>
    <dbReference type="NCBI Taxonomy" id="166423"/>
    <lineage>
        <taxon>Eukaryota</taxon>
        <taxon>Metazoa</taxon>
        <taxon>Ecdysozoa</taxon>
        <taxon>Arthropoda</taxon>
        <taxon>Hexapoda</taxon>
        <taxon>Insecta</taxon>
        <taxon>Pterygota</taxon>
        <taxon>Neoptera</taxon>
        <taxon>Endopterygota</taxon>
        <taxon>Hymenoptera</taxon>
        <taxon>Apocrita</taxon>
        <taxon>Aculeata</taxon>
        <taxon>Apoidea</taxon>
        <taxon>Anthophila</taxon>
        <taxon>Apidae</taxon>
        <taxon>Melipona</taxon>
    </lineage>
</organism>
<name>A0A0N0U3J4_9HYME</name>
<dbReference type="Proteomes" id="UP000053105">
    <property type="component" value="Unassembled WGS sequence"/>
</dbReference>
<reference evidence="1 2" key="1">
    <citation type="submission" date="2015-07" db="EMBL/GenBank/DDBJ databases">
        <title>The genome of Melipona quadrifasciata.</title>
        <authorList>
            <person name="Pan H."/>
            <person name="Kapheim K."/>
        </authorList>
    </citation>
    <scope>NUCLEOTIDE SEQUENCE [LARGE SCALE GENOMIC DNA]</scope>
    <source>
        <strain evidence="1">0111107301</strain>
        <tissue evidence="1">Whole body</tissue>
    </source>
</reference>
<proteinExistence type="predicted"/>
<evidence type="ECO:0000313" key="1">
    <source>
        <dbReference type="EMBL" id="KOX68978.1"/>
    </source>
</evidence>
<dbReference type="EMBL" id="KQ435908">
    <property type="protein sequence ID" value="KOX68978.1"/>
    <property type="molecule type" value="Genomic_DNA"/>
</dbReference>